<dbReference type="Pfam" id="PF05678">
    <property type="entry name" value="VQ"/>
    <property type="match status" value="1"/>
</dbReference>
<dbReference type="InterPro" id="IPR008889">
    <property type="entry name" value="VQ"/>
</dbReference>
<name>A0A8J5REK8_ZIZPA</name>
<comment type="caution">
    <text evidence="3">The sequence shown here is derived from an EMBL/GenBank/DDBJ whole genome shotgun (WGS) entry which is preliminary data.</text>
</comment>
<reference evidence="3" key="2">
    <citation type="submission" date="2021-02" db="EMBL/GenBank/DDBJ databases">
        <authorList>
            <person name="Kimball J.A."/>
            <person name="Haas M.W."/>
            <person name="Macchietto M."/>
            <person name="Kono T."/>
            <person name="Duquette J."/>
            <person name="Shao M."/>
        </authorList>
    </citation>
    <scope>NUCLEOTIDE SEQUENCE</scope>
    <source>
        <tissue evidence="3">Fresh leaf tissue</tissue>
    </source>
</reference>
<organism evidence="3 4">
    <name type="scientific">Zizania palustris</name>
    <name type="common">Northern wild rice</name>
    <dbReference type="NCBI Taxonomy" id="103762"/>
    <lineage>
        <taxon>Eukaryota</taxon>
        <taxon>Viridiplantae</taxon>
        <taxon>Streptophyta</taxon>
        <taxon>Embryophyta</taxon>
        <taxon>Tracheophyta</taxon>
        <taxon>Spermatophyta</taxon>
        <taxon>Magnoliopsida</taxon>
        <taxon>Liliopsida</taxon>
        <taxon>Poales</taxon>
        <taxon>Poaceae</taxon>
        <taxon>BOP clade</taxon>
        <taxon>Oryzoideae</taxon>
        <taxon>Oryzeae</taxon>
        <taxon>Zizaniinae</taxon>
        <taxon>Zizania</taxon>
    </lineage>
</organism>
<dbReference type="GO" id="GO:0005516">
    <property type="term" value="F:calmodulin binding"/>
    <property type="evidence" value="ECO:0007669"/>
    <property type="project" value="TreeGrafter"/>
</dbReference>
<feature type="compositionally biased region" description="Basic residues" evidence="1">
    <location>
        <begin position="97"/>
        <end position="109"/>
    </location>
</feature>
<dbReference type="InterPro" id="IPR039609">
    <property type="entry name" value="VQ_15/22"/>
</dbReference>
<dbReference type="PANTHER" id="PTHR33179">
    <property type="entry name" value="VQ MOTIF-CONTAINING PROTEIN"/>
    <property type="match status" value="1"/>
</dbReference>
<feature type="region of interest" description="Disordered" evidence="1">
    <location>
        <begin position="61"/>
        <end position="112"/>
    </location>
</feature>
<sequence length="315" mass="32685">MANRCASLDATWACLPGAAHPSWLSPVGAAFEDDALTAALWASMWPPVGAAAASSSSSSYCSASPTPSSSTTTTTSSARPGNGGPARAAWAGPTGRVSKRKPRPSRRAHTTYISADPADFRRMVQEITGYPVPGADAGTAFAAASSSTTAPWPSAAPACVLPTLDTSAFLLDSASPPPPQPKYNPTVISPTMAAFPAAVAVADEASSLLQELEAMYSRCADSYVLPCPLENHSSTRQHTLGAEGVKVHFLGWAGCTRPSDQASHHQQQQQCITMISPTGGDRVVQPHEAALTSAAPGAQHPVVVRWSLSPAMEYF</sequence>
<dbReference type="EMBL" id="JAAALK010000290">
    <property type="protein sequence ID" value="KAG8045217.1"/>
    <property type="molecule type" value="Genomic_DNA"/>
</dbReference>
<feature type="domain" description="VQ" evidence="2">
    <location>
        <begin position="107"/>
        <end position="129"/>
    </location>
</feature>
<gene>
    <name evidence="3" type="ORF">GUJ93_ZPchr0008g13246</name>
</gene>
<dbReference type="AlphaFoldDB" id="A0A8J5REK8"/>
<dbReference type="OrthoDB" id="780868at2759"/>
<proteinExistence type="predicted"/>
<evidence type="ECO:0000256" key="1">
    <source>
        <dbReference type="SAM" id="MobiDB-lite"/>
    </source>
</evidence>
<evidence type="ECO:0000313" key="3">
    <source>
        <dbReference type="EMBL" id="KAG8045217.1"/>
    </source>
</evidence>
<dbReference type="GO" id="GO:0006970">
    <property type="term" value="P:response to osmotic stress"/>
    <property type="evidence" value="ECO:0007669"/>
    <property type="project" value="TreeGrafter"/>
</dbReference>
<feature type="compositionally biased region" description="Low complexity" evidence="1">
    <location>
        <begin position="61"/>
        <end position="96"/>
    </location>
</feature>
<dbReference type="Proteomes" id="UP000729402">
    <property type="component" value="Unassembled WGS sequence"/>
</dbReference>
<accession>A0A8J5REK8</accession>
<protein>
    <recommendedName>
        <fullName evidence="2">VQ domain-containing protein</fullName>
    </recommendedName>
</protein>
<dbReference type="PANTHER" id="PTHR33179:SF9">
    <property type="entry name" value="OS01G0278000 PROTEIN"/>
    <property type="match status" value="1"/>
</dbReference>
<evidence type="ECO:0000259" key="2">
    <source>
        <dbReference type="Pfam" id="PF05678"/>
    </source>
</evidence>
<evidence type="ECO:0000313" key="4">
    <source>
        <dbReference type="Proteomes" id="UP000729402"/>
    </source>
</evidence>
<reference evidence="3" key="1">
    <citation type="journal article" date="2021" name="bioRxiv">
        <title>Whole Genome Assembly and Annotation of Northern Wild Rice, Zizania palustris L., Supports a Whole Genome Duplication in the Zizania Genus.</title>
        <authorList>
            <person name="Haas M."/>
            <person name="Kono T."/>
            <person name="Macchietto M."/>
            <person name="Millas R."/>
            <person name="McGilp L."/>
            <person name="Shao M."/>
            <person name="Duquette J."/>
            <person name="Hirsch C.N."/>
            <person name="Kimball J."/>
        </authorList>
    </citation>
    <scope>NUCLEOTIDE SEQUENCE</scope>
    <source>
        <tissue evidence="3">Fresh leaf tissue</tissue>
    </source>
</reference>
<dbReference type="GO" id="GO:0005634">
    <property type="term" value="C:nucleus"/>
    <property type="evidence" value="ECO:0007669"/>
    <property type="project" value="TreeGrafter"/>
</dbReference>
<keyword evidence="4" id="KW-1185">Reference proteome</keyword>